<organism evidence="2 5">
    <name type="scientific">Exiguobacterium indicum</name>
    <dbReference type="NCBI Taxonomy" id="296995"/>
    <lineage>
        <taxon>Bacteria</taxon>
        <taxon>Bacillati</taxon>
        <taxon>Bacillota</taxon>
        <taxon>Bacilli</taxon>
        <taxon>Bacillales</taxon>
        <taxon>Bacillales Family XII. Incertae Sedis</taxon>
        <taxon>Exiguobacterium</taxon>
    </lineage>
</organism>
<dbReference type="Proteomes" id="UP000072605">
    <property type="component" value="Unassembled WGS sequence"/>
</dbReference>
<dbReference type="Pfam" id="PF14068">
    <property type="entry name" value="YuiB"/>
    <property type="match status" value="1"/>
</dbReference>
<keyword evidence="7" id="KW-1185">Reference proteome</keyword>
<evidence type="ECO:0000313" key="5">
    <source>
        <dbReference type="Proteomes" id="UP000053797"/>
    </source>
</evidence>
<keyword evidence="1" id="KW-1133">Transmembrane helix</keyword>
<feature type="transmembrane region" description="Helical" evidence="1">
    <location>
        <begin position="77"/>
        <end position="97"/>
    </location>
</feature>
<dbReference type="EMBL" id="LNQL01000001">
    <property type="protein sequence ID" value="KSU50242.1"/>
    <property type="molecule type" value="Genomic_DNA"/>
</dbReference>
<accession>A0A0V8GJ09</accession>
<evidence type="ECO:0000256" key="1">
    <source>
        <dbReference type="SAM" id="Phobius"/>
    </source>
</evidence>
<protein>
    <submittedName>
        <fullName evidence="3">Membrane protein</fullName>
    </submittedName>
    <submittedName>
        <fullName evidence="4">YuiB family protein</fullName>
    </submittedName>
</protein>
<dbReference type="AlphaFoldDB" id="A0A0V8GJ09"/>
<reference evidence="2 5" key="1">
    <citation type="journal article" date="2015" name="Int. J. Syst. Evol. Microbiol.">
        <title>Exiguobacterium enclense sp. nov., isolated from sediment.</title>
        <authorList>
            <person name="Dastager S.G."/>
            <person name="Mawlankar R."/>
            <person name="Sonalkar V.V."/>
            <person name="Thorat M.N."/>
            <person name="Mual P."/>
            <person name="Verma A."/>
            <person name="Krishnamurthi S."/>
            <person name="Tang S.K."/>
            <person name="Li W.J."/>
        </authorList>
    </citation>
    <scope>NUCLEOTIDE SEQUENCE [LARGE SCALE GENOMIC DNA]</scope>
    <source>
        <strain evidence="2 5">NIO-1109</strain>
    </source>
</reference>
<keyword evidence="1" id="KW-0472">Membrane</keyword>
<dbReference type="EMBL" id="LDQV01000027">
    <property type="protein sequence ID" value="KTR26127.1"/>
    <property type="molecule type" value="Genomic_DNA"/>
</dbReference>
<dbReference type="RefSeq" id="WP_023469133.1">
    <property type="nucleotide sequence ID" value="NZ_FMYN01000001.1"/>
</dbReference>
<evidence type="ECO:0000313" key="4">
    <source>
        <dbReference type="EMBL" id="MEI4461768.1"/>
    </source>
</evidence>
<dbReference type="OrthoDB" id="2382309at2"/>
<gene>
    <name evidence="2" type="ORF">AS033_02365</name>
    <name evidence="3" type="ORF">RSA11_12080</name>
    <name evidence="4" type="ORF">SZL87_04905</name>
</gene>
<keyword evidence="1" id="KW-0812">Transmembrane</keyword>
<evidence type="ECO:0000313" key="3">
    <source>
        <dbReference type="EMBL" id="KTR26127.1"/>
    </source>
</evidence>
<evidence type="ECO:0000313" key="7">
    <source>
        <dbReference type="Proteomes" id="UP001387110"/>
    </source>
</evidence>
<sequence>MHIIQAVIGSVLYLVMFFSIGFILNMLLRSTWVMLVLYPVIIIMMIDNQSTLEYFTNAREAIPNLGDRIAGLQTADITMFAAGLAGIIIAGLSIRFLRKSGYQMF</sequence>
<reference evidence="4 7" key="3">
    <citation type="submission" date="2023-12" db="EMBL/GenBank/DDBJ databases">
        <authorList>
            <person name="Easwaran N."/>
            <person name="Lazarus H.P.S."/>
        </authorList>
    </citation>
    <scope>NUCLEOTIDE SEQUENCE [LARGE SCALE GENOMIC DNA]</scope>
    <source>
        <strain evidence="4 7">VIT-2023</strain>
    </source>
</reference>
<dbReference type="EMBL" id="JBAWKY010000001">
    <property type="protein sequence ID" value="MEI4461768.1"/>
    <property type="molecule type" value="Genomic_DNA"/>
</dbReference>
<dbReference type="GeneID" id="90838616"/>
<evidence type="ECO:0000313" key="2">
    <source>
        <dbReference type="EMBL" id="KSU50242.1"/>
    </source>
</evidence>
<evidence type="ECO:0000313" key="6">
    <source>
        <dbReference type="Proteomes" id="UP000072605"/>
    </source>
</evidence>
<reference evidence="3 6" key="2">
    <citation type="journal article" date="2016" name="Front. Microbiol.">
        <title>Genomic Resource of Rice Seed Associated Bacteria.</title>
        <authorList>
            <person name="Midha S."/>
            <person name="Bansal K."/>
            <person name="Sharma S."/>
            <person name="Kumar N."/>
            <person name="Patil P.P."/>
            <person name="Chaudhry V."/>
            <person name="Patil P.B."/>
        </authorList>
    </citation>
    <scope>NUCLEOTIDE SEQUENCE [LARGE SCALE GENOMIC DNA]</scope>
    <source>
        <strain evidence="3 6">RSA11</strain>
    </source>
</reference>
<feature type="transmembrane region" description="Helical" evidence="1">
    <location>
        <begin position="6"/>
        <end position="24"/>
    </location>
</feature>
<comment type="caution">
    <text evidence="2">The sequence shown here is derived from an EMBL/GenBank/DDBJ whole genome shotgun (WGS) entry which is preliminary data.</text>
</comment>
<proteinExistence type="predicted"/>
<dbReference type="InterPro" id="IPR025917">
    <property type="entry name" value="YuiB"/>
</dbReference>
<dbReference type="Proteomes" id="UP001387110">
    <property type="component" value="Unassembled WGS sequence"/>
</dbReference>
<dbReference type="Proteomes" id="UP000053797">
    <property type="component" value="Unassembled WGS sequence"/>
</dbReference>
<name>A0A0V8GJ09_9BACL</name>